<feature type="compositionally biased region" description="Low complexity" evidence="1">
    <location>
        <begin position="250"/>
        <end position="262"/>
    </location>
</feature>
<name>A0A7T4TBP4_9BURK</name>
<evidence type="ECO:0000256" key="1">
    <source>
        <dbReference type="SAM" id="MobiDB-lite"/>
    </source>
</evidence>
<dbReference type="AlphaFoldDB" id="A0A7T4TBP4"/>
<protein>
    <submittedName>
        <fullName evidence="2">Uncharacterized protein</fullName>
    </submittedName>
</protein>
<feature type="region of interest" description="Disordered" evidence="1">
    <location>
        <begin position="230"/>
        <end position="276"/>
    </location>
</feature>
<dbReference type="RefSeq" id="WP_157004191.1">
    <property type="nucleotide sequence ID" value="NZ_CP066076.1"/>
</dbReference>
<feature type="region of interest" description="Disordered" evidence="1">
    <location>
        <begin position="289"/>
        <end position="324"/>
    </location>
</feature>
<evidence type="ECO:0000313" key="2">
    <source>
        <dbReference type="EMBL" id="QQC66738.1"/>
    </source>
</evidence>
<dbReference type="KEGG" id="pgis:I6I06_17175"/>
<gene>
    <name evidence="2" type="ORF">I6I06_17175</name>
</gene>
<sequence length="344" mass="36328">MLGGLPPPYGMYRWTARAATPRRPQLAVQAAVRHASSPAVHTWLAPGQKFRFFYKASPPRDYSARVAEELAEARNYLEMGKVRARSSRSDHALGAMIFVACSIVLAWLLMSGAAHDADEPATVVAMARPAVATPDVAVAVHAQRPASIKPARSAAEIAPAVAQLASADSLRKATLRSECKPSLQTALPAKPVLFARHVDPHQSARASAYDAASGFATKDKSEPKVAIAADSNFATARPTEAQTRDHEAPARSLSPAPSLAASTQPESPARSSVADATASAVLRDWAAQQRHANVPTRASAPTTAPAPTTTPAPPNADWSAHLTQRRVTEALTAFASPTLNTDRP</sequence>
<accession>A0A7T4TBP4</accession>
<keyword evidence="3" id="KW-1185">Reference proteome</keyword>
<reference evidence="2 3" key="1">
    <citation type="submission" date="2020-12" db="EMBL/GenBank/DDBJ databases">
        <title>FDA dAtabase for Regulatory Grade micrObial Sequences (FDA-ARGOS): Supporting development and validation of Infectious Disease Dx tests.</title>
        <authorList>
            <person name="Nelson B."/>
            <person name="Plummer A."/>
            <person name="Tallon L."/>
            <person name="Sadzewicz L."/>
            <person name="Zhao X."/>
            <person name="Boylan J."/>
            <person name="Ott S."/>
            <person name="Bowen H."/>
            <person name="Vavikolanu K."/>
            <person name="Mehta A."/>
            <person name="Aluvathingal J."/>
            <person name="Nadendla S."/>
            <person name="Myers T."/>
            <person name="Yan Y."/>
            <person name="Sichtig H."/>
        </authorList>
    </citation>
    <scope>NUCLEOTIDE SEQUENCE [LARGE SCALE GENOMIC DNA]</scope>
    <source>
        <strain evidence="2 3">FDAARGOS_1049</strain>
    </source>
</reference>
<dbReference type="Proteomes" id="UP000595610">
    <property type="component" value="Chromosome 2"/>
</dbReference>
<feature type="compositionally biased region" description="Low complexity" evidence="1">
    <location>
        <begin position="295"/>
        <end position="307"/>
    </location>
</feature>
<dbReference type="EMBL" id="CP066076">
    <property type="protein sequence ID" value="QQC66738.1"/>
    <property type="molecule type" value="Genomic_DNA"/>
</dbReference>
<organism evidence="2 3">
    <name type="scientific">Paraburkholderia ginsengisoli</name>
    <dbReference type="NCBI Taxonomy" id="311231"/>
    <lineage>
        <taxon>Bacteria</taxon>
        <taxon>Pseudomonadati</taxon>
        <taxon>Pseudomonadota</taxon>
        <taxon>Betaproteobacteria</taxon>
        <taxon>Burkholderiales</taxon>
        <taxon>Burkholderiaceae</taxon>
        <taxon>Paraburkholderia</taxon>
    </lineage>
</organism>
<evidence type="ECO:0000313" key="3">
    <source>
        <dbReference type="Proteomes" id="UP000595610"/>
    </source>
</evidence>
<proteinExistence type="predicted"/>